<dbReference type="InterPro" id="IPR051678">
    <property type="entry name" value="AGP_Transferase"/>
</dbReference>
<reference evidence="2 3" key="2">
    <citation type="journal article" date="2013" name="Genome Announc.">
        <title>Genome Sequence of Growth-Improving Paenibacillus mucilaginosus Strain KNP414.</title>
        <authorList>
            <person name="Lu J.J."/>
            <person name="Wang J.F."/>
            <person name="Hu X.F."/>
        </authorList>
    </citation>
    <scope>NUCLEOTIDE SEQUENCE [LARGE SCALE GENOMIC DNA]</scope>
    <source>
        <strain evidence="2 3">KNP414</strain>
    </source>
</reference>
<name>F8FI03_PAEMK</name>
<dbReference type="AlphaFoldDB" id="F8FI03"/>
<accession>F8FI03</accession>
<sequence length="291" mass="32709">METKLGRKIGEGGCSEVYEYGTEQPVKIIKLAKSNTSMDAMRIEYRNHRTTWELGLPVPQPFDLRVVDGRPGIVVEQIQGETLMQRFLRGLDQPEVSEDSPIYDDVRMTARILNALHSHSAEALPSQRESIKGALLGVESLTAPEKKEICAILDDLPVKQRLCHGDPNPGNIFVRHDEGLLIDWMNASAGNPEADLAEYILMVRYAVLPSHLGARIIGRFHSIREMMIDAFMEEYTRLSGVTAEEVDPWMLPMAARKLSADAISDEEKGLLLHEIRVRLNAYKGAEESFRE</sequence>
<keyword evidence="2" id="KW-0808">Transferase</keyword>
<feature type="domain" description="Aminoglycoside phosphotransferase" evidence="1">
    <location>
        <begin position="11"/>
        <end position="200"/>
    </location>
</feature>
<dbReference type="KEGG" id="pms:KNP414_04819"/>
<protein>
    <submittedName>
        <fullName evidence="2">Aminoglycoside phosphotransferase</fullName>
    </submittedName>
</protein>
<dbReference type="PANTHER" id="PTHR21310">
    <property type="entry name" value="AMINOGLYCOSIDE PHOSPHOTRANSFERASE-RELATED-RELATED"/>
    <property type="match status" value="1"/>
</dbReference>
<dbReference type="HOGENOM" id="CLU_083624_1_0_9"/>
<dbReference type="Gene3D" id="3.90.1200.10">
    <property type="match status" value="1"/>
</dbReference>
<reference evidence="3" key="1">
    <citation type="submission" date="2011-06" db="EMBL/GenBank/DDBJ databases">
        <title>Complete genome sequence of Paenibacillus mucilaginosus KNP414.</title>
        <authorList>
            <person name="Wang J."/>
            <person name="Hu S."/>
            <person name="Hu X."/>
            <person name="Zhang B."/>
            <person name="Dong D."/>
            <person name="Zhang S."/>
            <person name="Zhao K."/>
            <person name="Wu D."/>
        </authorList>
    </citation>
    <scope>NUCLEOTIDE SEQUENCE [LARGE SCALE GENOMIC DNA]</scope>
    <source>
        <strain evidence="3">KNP414</strain>
    </source>
</reference>
<dbReference type="GO" id="GO:0016740">
    <property type="term" value="F:transferase activity"/>
    <property type="evidence" value="ECO:0007669"/>
    <property type="project" value="UniProtKB-KW"/>
</dbReference>
<dbReference type="InterPro" id="IPR002575">
    <property type="entry name" value="Aminoglycoside_PTrfase"/>
</dbReference>
<dbReference type="EMBL" id="CP002869">
    <property type="protein sequence ID" value="AEI43345.1"/>
    <property type="molecule type" value="Genomic_DNA"/>
</dbReference>
<dbReference type="InterPro" id="IPR011009">
    <property type="entry name" value="Kinase-like_dom_sf"/>
</dbReference>
<dbReference type="Proteomes" id="UP000006620">
    <property type="component" value="Chromosome"/>
</dbReference>
<evidence type="ECO:0000313" key="3">
    <source>
        <dbReference type="Proteomes" id="UP000006620"/>
    </source>
</evidence>
<dbReference type="PATRIC" id="fig|1036673.3.peg.4438"/>
<dbReference type="Pfam" id="PF01636">
    <property type="entry name" value="APH"/>
    <property type="match status" value="1"/>
</dbReference>
<dbReference type="RefSeq" id="WP_013918498.1">
    <property type="nucleotide sequence ID" value="NC_015690.1"/>
</dbReference>
<dbReference type="SUPFAM" id="SSF56112">
    <property type="entry name" value="Protein kinase-like (PK-like)"/>
    <property type="match status" value="1"/>
</dbReference>
<evidence type="ECO:0000259" key="1">
    <source>
        <dbReference type="Pfam" id="PF01636"/>
    </source>
</evidence>
<evidence type="ECO:0000313" key="2">
    <source>
        <dbReference type="EMBL" id="AEI43345.1"/>
    </source>
</evidence>
<organism evidence="2 3">
    <name type="scientific">Paenibacillus mucilaginosus (strain KNP414)</name>
    <dbReference type="NCBI Taxonomy" id="1036673"/>
    <lineage>
        <taxon>Bacteria</taxon>
        <taxon>Bacillati</taxon>
        <taxon>Bacillota</taxon>
        <taxon>Bacilli</taxon>
        <taxon>Bacillales</taxon>
        <taxon>Paenibacillaceae</taxon>
        <taxon>Paenibacillus</taxon>
    </lineage>
</organism>
<gene>
    <name evidence="2" type="ordered locus">KNP414_04819</name>
</gene>
<proteinExistence type="predicted"/>